<dbReference type="OMA" id="MGNVMDR"/>
<protein>
    <submittedName>
        <fullName evidence="2">Uncharacterized protein</fullName>
    </submittedName>
</protein>
<name>B3MN67_DROAN</name>
<feature type="region of interest" description="Disordered" evidence="1">
    <location>
        <begin position="1"/>
        <end position="31"/>
    </location>
</feature>
<dbReference type="Pfam" id="PF05306">
    <property type="entry name" value="DUF733"/>
    <property type="match status" value="1"/>
</dbReference>
<proteinExistence type="predicted"/>
<evidence type="ECO:0000313" key="2">
    <source>
        <dbReference type="EMBL" id="EDV31024.1"/>
    </source>
</evidence>
<dbReference type="InterPro" id="IPR007970">
    <property type="entry name" value="DUF733"/>
</dbReference>
<reference evidence="2 3" key="1">
    <citation type="journal article" date="2007" name="Nature">
        <title>Evolution of genes and genomes on the Drosophila phylogeny.</title>
        <authorList>
            <consortium name="Drosophila 12 Genomes Consortium"/>
            <person name="Clark A.G."/>
            <person name="Eisen M.B."/>
            <person name="Smith D.R."/>
            <person name="Bergman C.M."/>
            <person name="Oliver B."/>
            <person name="Markow T.A."/>
            <person name="Kaufman T.C."/>
            <person name="Kellis M."/>
            <person name="Gelbart W."/>
            <person name="Iyer V.N."/>
            <person name="Pollard D.A."/>
            <person name="Sackton T.B."/>
            <person name="Larracuente A.M."/>
            <person name="Singh N.D."/>
            <person name="Abad J.P."/>
            <person name="Abt D.N."/>
            <person name="Adryan B."/>
            <person name="Aguade M."/>
            <person name="Akashi H."/>
            <person name="Anderson W.W."/>
            <person name="Aquadro C.F."/>
            <person name="Ardell D.H."/>
            <person name="Arguello R."/>
            <person name="Artieri C.G."/>
            <person name="Barbash D.A."/>
            <person name="Barker D."/>
            <person name="Barsanti P."/>
            <person name="Batterham P."/>
            <person name="Batzoglou S."/>
            <person name="Begun D."/>
            <person name="Bhutkar A."/>
            <person name="Blanco E."/>
            <person name="Bosak S.A."/>
            <person name="Bradley R.K."/>
            <person name="Brand A.D."/>
            <person name="Brent M.R."/>
            <person name="Brooks A.N."/>
            <person name="Brown R.H."/>
            <person name="Butlin R.K."/>
            <person name="Caggese C."/>
            <person name="Calvi B.R."/>
            <person name="Bernardo de Carvalho A."/>
            <person name="Caspi A."/>
            <person name="Castrezana S."/>
            <person name="Celniker S.E."/>
            <person name="Chang J.L."/>
            <person name="Chapple C."/>
            <person name="Chatterji S."/>
            <person name="Chinwalla A."/>
            <person name="Civetta A."/>
            <person name="Clifton S.W."/>
            <person name="Comeron J.M."/>
            <person name="Costello J.C."/>
            <person name="Coyne J.A."/>
            <person name="Daub J."/>
            <person name="David R.G."/>
            <person name="Delcher A.L."/>
            <person name="Delehaunty K."/>
            <person name="Do C.B."/>
            <person name="Ebling H."/>
            <person name="Edwards K."/>
            <person name="Eickbush T."/>
            <person name="Evans J.D."/>
            <person name="Filipski A."/>
            <person name="Findeiss S."/>
            <person name="Freyhult E."/>
            <person name="Fulton L."/>
            <person name="Fulton R."/>
            <person name="Garcia A.C."/>
            <person name="Gardiner A."/>
            <person name="Garfield D.A."/>
            <person name="Garvin B.E."/>
            <person name="Gibson G."/>
            <person name="Gilbert D."/>
            <person name="Gnerre S."/>
            <person name="Godfrey J."/>
            <person name="Good R."/>
            <person name="Gotea V."/>
            <person name="Gravely B."/>
            <person name="Greenberg A.J."/>
            <person name="Griffiths-Jones S."/>
            <person name="Gross S."/>
            <person name="Guigo R."/>
            <person name="Gustafson E.A."/>
            <person name="Haerty W."/>
            <person name="Hahn M.W."/>
            <person name="Halligan D.L."/>
            <person name="Halpern A.L."/>
            <person name="Halter G.M."/>
            <person name="Han M.V."/>
            <person name="Heger A."/>
            <person name="Hillier L."/>
            <person name="Hinrichs A.S."/>
            <person name="Holmes I."/>
            <person name="Hoskins R.A."/>
            <person name="Hubisz M.J."/>
            <person name="Hultmark D."/>
            <person name="Huntley M.A."/>
            <person name="Jaffe D.B."/>
            <person name="Jagadeeshan S."/>
            <person name="Jeck W.R."/>
            <person name="Johnson J."/>
            <person name="Jones C.D."/>
            <person name="Jordan W.C."/>
            <person name="Karpen G.H."/>
            <person name="Kataoka E."/>
            <person name="Keightley P.D."/>
            <person name="Kheradpour P."/>
            <person name="Kirkness E.F."/>
            <person name="Koerich L.B."/>
            <person name="Kristiansen K."/>
            <person name="Kudrna D."/>
            <person name="Kulathinal R.J."/>
            <person name="Kumar S."/>
            <person name="Kwok R."/>
            <person name="Lander E."/>
            <person name="Langley C.H."/>
            <person name="Lapoint R."/>
            <person name="Lazzaro B.P."/>
            <person name="Lee S.J."/>
            <person name="Levesque L."/>
            <person name="Li R."/>
            <person name="Lin C.F."/>
            <person name="Lin M.F."/>
            <person name="Lindblad-Toh K."/>
            <person name="Llopart A."/>
            <person name="Long M."/>
            <person name="Low L."/>
            <person name="Lozovsky E."/>
            <person name="Lu J."/>
            <person name="Luo M."/>
            <person name="Machado C.A."/>
            <person name="Makalowski W."/>
            <person name="Marzo M."/>
            <person name="Matsuda M."/>
            <person name="Matzkin L."/>
            <person name="McAllister B."/>
            <person name="McBride C.S."/>
            <person name="McKernan B."/>
            <person name="McKernan K."/>
            <person name="Mendez-Lago M."/>
            <person name="Minx P."/>
            <person name="Mollenhauer M.U."/>
            <person name="Montooth K."/>
            <person name="Mount S.M."/>
            <person name="Mu X."/>
            <person name="Myers E."/>
            <person name="Negre B."/>
            <person name="Newfeld S."/>
            <person name="Nielsen R."/>
            <person name="Noor M.A."/>
            <person name="O'Grady P."/>
            <person name="Pachter L."/>
            <person name="Papaceit M."/>
            <person name="Parisi M.J."/>
            <person name="Parisi M."/>
            <person name="Parts L."/>
            <person name="Pedersen J.S."/>
            <person name="Pesole G."/>
            <person name="Phillippy A.M."/>
            <person name="Ponting C.P."/>
            <person name="Pop M."/>
            <person name="Porcelli D."/>
            <person name="Powell J.R."/>
            <person name="Prohaska S."/>
            <person name="Pruitt K."/>
            <person name="Puig M."/>
            <person name="Quesneville H."/>
            <person name="Ram K.R."/>
            <person name="Rand D."/>
            <person name="Rasmussen M.D."/>
            <person name="Reed L.K."/>
            <person name="Reenan R."/>
            <person name="Reily A."/>
            <person name="Remington K.A."/>
            <person name="Rieger T.T."/>
            <person name="Ritchie M.G."/>
            <person name="Robin C."/>
            <person name="Rogers Y.H."/>
            <person name="Rohde C."/>
            <person name="Rozas J."/>
            <person name="Rubenfield M.J."/>
            <person name="Ruiz A."/>
            <person name="Russo S."/>
            <person name="Salzberg S.L."/>
            <person name="Sanchez-Gracia A."/>
            <person name="Saranga D.J."/>
            <person name="Sato H."/>
            <person name="Schaeffer S.W."/>
            <person name="Schatz M.C."/>
            <person name="Schlenke T."/>
            <person name="Schwartz R."/>
            <person name="Segarra C."/>
            <person name="Singh R.S."/>
            <person name="Sirot L."/>
            <person name="Sirota M."/>
            <person name="Sisneros N.B."/>
            <person name="Smith C.D."/>
            <person name="Smith T.F."/>
            <person name="Spieth J."/>
            <person name="Stage D.E."/>
            <person name="Stark A."/>
            <person name="Stephan W."/>
            <person name="Strausberg R.L."/>
            <person name="Strempel S."/>
            <person name="Sturgill D."/>
            <person name="Sutton G."/>
            <person name="Sutton G.G."/>
            <person name="Tao W."/>
            <person name="Teichmann S."/>
            <person name="Tobari Y.N."/>
            <person name="Tomimura Y."/>
            <person name="Tsolas J.M."/>
            <person name="Valente V.L."/>
            <person name="Venter E."/>
            <person name="Venter J.C."/>
            <person name="Vicario S."/>
            <person name="Vieira F.G."/>
            <person name="Vilella A.J."/>
            <person name="Villasante A."/>
            <person name="Walenz B."/>
            <person name="Wang J."/>
            <person name="Wasserman M."/>
            <person name="Watts T."/>
            <person name="Wilson D."/>
            <person name="Wilson R.K."/>
            <person name="Wing R.A."/>
            <person name="Wolfner M.F."/>
            <person name="Wong A."/>
            <person name="Wong G.K."/>
            <person name="Wu C.I."/>
            <person name="Wu G."/>
            <person name="Yamamoto D."/>
            <person name="Yang H.P."/>
            <person name="Yang S.P."/>
            <person name="Yorke J.A."/>
            <person name="Yoshida K."/>
            <person name="Zdobnov E."/>
            <person name="Zhang P."/>
            <person name="Zhang Y."/>
            <person name="Zimin A.V."/>
            <person name="Baldwin J."/>
            <person name="Abdouelleil A."/>
            <person name="Abdulkadir J."/>
            <person name="Abebe A."/>
            <person name="Abera B."/>
            <person name="Abreu J."/>
            <person name="Acer S.C."/>
            <person name="Aftuck L."/>
            <person name="Alexander A."/>
            <person name="An P."/>
            <person name="Anderson E."/>
            <person name="Anderson S."/>
            <person name="Arachi H."/>
            <person name="Azer M."/>
            <person name="Bachantsang P."/>
            <person name="Barry A."/>
            <person name="Bayul T."/>
            <person name="Berlin A."/>
            <person name="Bessette D."/>
            <person name="Bloom T."/>
            <person name="Blye J."/>
            <person name="Boguslavskiy L."/>
            <person name="Bonnet C."/>
            <person name="Boukhgalter B."/>
            <person name="Bourzgui I."/>
            <person name="Brown A."/>
            <person name="Cahill P."/>
            <person name="Channer S."/>
            <person name="Cheshatsang Y."/>
            <person name="Chuda L."/>
            <person name="Citroen M."/>
            <person name="Collymore A."/>
            <person name="Cooke P."/>
            <person name="Costello M."/>
            <person name="D'Aco K."/>
            <person name="Daza R."/>
            <person name="De Haan G."/>
            <person name="DeGray S."/>
            <person name="DeMaso C."/>
            <person name="Dhargay N."/>
            <person name="Dooley K."/>
            <person name="Dooley E."/>
            <person name="Doricent M."/>
            <person name="Dorje P."/>
            <person name="Dorjee K."/>
            <person name="Dupes A."/>
            <person name="Elong R."/>
            <person name="Falk J."/>
            <person name="Farina A."/>
            <person name="Faro S."/>
            <person name="Ferguson D."/>
            <person name="Fisher S."/>
            <person name="Foley C.D."/>
            <person name="Franke A."/>
            <person name="Friedrich D."/>
            <person name="Gadbois L."/>
            <person name="Gearin G."/>
            <person name="Gearin C.R."/>
            <person name="Giannoukos G."/>
            <person name="Goode T."/>
            <person name="Graham J."/>
            <person name="Grandbois E."/>
            <person name="Grewal S."/>
            <person name="Gyaltsen K."/>
            <person name="Hafez N."/>
            <person name="Hagos B."/>
            <person name="Hall J."/>
            <person name="Henson C."/>
            <person name="Hollinger A."/>
            <person name="Honan T."/>
            <person name="Huard M.D."/>
            <person name="Hughes L."/>
            <person name="Hurhula B."/>
            <person name="Husby M.E."/>
            <person name="Kamat A."/>
            <person name="Kanga B."/>
            <person name="Kashin S."/>
            <person name="Khazanovich D."/>
            <person name="Kisner P."/>
            <person name="Lance K."/>
            <person name="Lara M."/>
            <person name="Lee W."/>
            <person name="Lennon N."/>
            <person name="Letendre F."/>
            <person name="LeVine R."/>
            <person name="Lipovsky A."/>
            <person name="Liu X."/>
            <person name="Liu J."/>
            <person name="Liu S."/>
            <person name="Lokyitsang T."/>
            <person name="Lokyitsang Y."/>
            <person name="Lubonja R."/>
            <person name="Lui A."/>
            <person name="MacDonald P."/>
            <person name="Magnisalis V."/>
            <person name="Maru K."/>
            <person name="Matthews C."/>
            <person name="McCusker W."/>
            <person name="McDonough S."/>
            <person name="Mehta T."/>
            <person name="Meldrim J."/>
            <person name="Meneus L."/>
            <person name="Mihai O."/>
            <person name="Mihalev A."/>
            <person name="Mihova T."/>
            <person name="Mittelman R."/>
            <person name="Mlenga V."/>
            <person name="Montmayeur A."/>
            <person name="Mulrain L."/>
            <person name="Navidi A."/>
            <person name="Naylor J."/>
            <person name="Negash T."/>
            <person name="Nguyen T."/>
            <person name="Nguyen N."/>
            <person name="Nicol R."/>
            <person name="Norbu C."/>
            <person name="Norbu N."/>
            <person name="Novod N."/>
            <person name="O'Neill B."/>
            <person name="Osman S."/>
            <person name="Markiewicz E."/>
            <person name="Oyono O.L."/>
            <person name="Patti C."/>
            <person name="Phunkhang P."/>
            <person name="Pierre F."/>
            <person name="Priest M."/>
            <person name="Raghuraman S."/>
            <person name="Rege F."/>
            <person name="Reyes R."/>
            <person name="Rise C."/>
            <person name="Rogov P."/>
            <person name="Ross K."/>
            <person name="Ryan E."/>
            <person name="Settipalli S."/>
            <person name="Shea T."/>
            <person name="Sherpa N."/>
            <person name="Shi L."/>
            <person name="Shih D."/>
            <person name="Sparrow T."/>
            <person name="Spaulding J."/>
            <person name="Stalker J."/>
            <person name="Stange-Thomann N."/>
            <person name="Stavropoulos S."/>
            <person name="Stone C."/>
            <person name="Strader C."/>
            <person name="Tesfaye S."/>
            <person name="Thomson T."/>
            <person name="Thoulutsang Y."/>
            <person name="Thoulutsang D."/>
            <person name="Topham K."/>
            <person name="Topping I."/>
            <person name="Tsamla T."/>
            <person name="Vassiliev H."/>
            <person name="Vo A."/>
            <person name="Wangchuk T."/>
            <person name="Wangdi T."/>
            <person name="Weiand M."/>
            <person name="Wilkinson J."/>
            <person name="Wilson A."/>
            <person name="Yadav S."/>
            <person name="Young G."/>
            <person name="Yu Q."/>
            <person name="Zembek L."/>
            <person name="Zhong D."/>
            <person name="Zimmer A."/>
            <person name="Zwirko Z."/>
            <person name="Jaffe D.B."/>
            <person name="Alvarez P."/>
            <person name="Brockman W."/>
            <person name="Butler J."/>
            <person name="Chin C."/>
            <person name="Gnerre S."/>
            <person name="Grabherr M."/>
            <person name="Kleber M."/>
            <person name="Mauceli E."/>
            <person name="MacCallum I."/>
        </authorList>
    </citation>
    <scope>NUCLEOTIDE SEQUENCE [LARGE SCALE GENOMIC DNA]</scope>
    <source>
        <strain evidence="3">Tucson 14024-0371.13</strain>
    </source>
</reference>
<dbReference type="EMBL" id="CH902620">
    <property type="protein sequence ID" value="EDV31024.1"/>
    <property type="molecule type" value="Genomic_DNA"/>
</dbReference>
<feature type="region of interest" description="Disordered" evidence="1">
    <location>
        <begin position="172"/>
        <end position="201"/>
    </location>
</feature>
<dbReference type="PhylomeDB" id="B3MN67"/>
<dbReference type="HOGENOM" id="CLU_1316630_0_0_1"/>
<feature type="compositionally biased region" description="Polar residues" evidence="1">
    <location>
        <begin position="189"/>
        <end position="200"/>
    </location>
</feature>
<dbReference type="InParanoid" id="B3MN67"/>
<keyword evidence="3" id="KW-1185">Reference proteome</keyword>
<feature type="compositionally biased region" description="Basic residues" evidence="1">
    <location>
        <begin position="172"/>
        <end position="186"/>
    </location>
</feature>
<organism evidence="2 3">
    <name type="scientific">Drosophila ananassae</name>
    <name type="common">Fruit fly</name>
    <dbReference type="NCBI Taxonomy" id="7217"/>
    <lineage>
        <taxon>Eukaryota</taxon>
        <taxon>Metazoa</taxon>
        <taxon>Ecdysozoa</taxon>
        <taxon>Arthropoda</taxon>
        <taxon>Hexapoda</taxon>
        <taxon>Insecta</taxon>
        <taxon>Pterygota</taxon>
        <taxon>Neoptera</taxon>
        <taxon>Endopterygota</taxon>
        <taxon>Diptera</taxon>
        <taxon>Brachycera</taxon>
        <taxon>Muscomorpha</taxon>
        <taxon>Ephydroidea</taxon>
        <taxon>Drosophilidae</taxon>
        <taxon>Drosophila</taxon>
        <taxon>Sophophora</taxon>
    </lineage>
</organism>
<dbReference type="Proteomes" id="UP000007801">
    <property type="component" value="Unassembled WGS sequence"/>
</dbReference>
<feature type="compositionally biased region" description="Basic and acidic residues" evidence="1">
    <location>
        <begin position="1"/>
        <end position="10"/>
    </location>
</feature>
<dbReference type="OrthoDB" id="8041167at2759"/>
<gene>
    <name evidence="2" type="primary">Dana\GF15149</name>
    <name evidence="2" type="synonym">dana_GLEANR_15915</name>
    <name evidence="2" type="ORF">GF15149</name>
</gene>
<dbReference type="AlphaFoldDB" id="B3MN67"/>
<accession>B3MN67</accession>
<evidence type="ECO:0000313" key="3">
    <source>
        <dbReference type="Proteomes" id="UP000007801"/>
    </source>
</evidence>
<dbReference type="GeneID" id="6497962"/>
<dbReference type="eggNOG" id="ENOG502TBD4">
    <property type="taxonomic scope" value="Eukaryota"/>
</dbReference>
<sequence>MGNVMDRKVSCAEARSVNAGSPPPLSVADPTAALQEKKLDPELKKNNKQPQELVPNLTFHLFSYRQQMGCKKHQLLKWATSKLLLTEELLRKHNRQPPTKSWTNFDTIEVSDDEEDEENRAPAAGAEDVLERELCHLKNYRLALRGTIVEVAQEKMKKREKKKLKRLKRRTLISSKKPSKKDKYKHCQMPTNEYTRSQDNPPMEVIIID</sequence>
<dbReference type="KEGG" id="dan:6497962"/>
<evidence type="ECO:0000256" key="1">
    <source>
        <dbReference type="SAM" id="MobiDB-lite"/>
    </source>
</evidence>